<dbReference type="Pfam" id="PF00072">
    <property type="entry name" value="Response_reg"/>
    <property type="match status" value="1"/>
</dbReference>
<proteinExistence type="predicted"/>
<dbReference type="SMART" id="SM00448">
    <property type="entry name" value="REC"/>
    <property type="match status" value="1"/>
</dbReference>
<dbReference type="PROSITE" id="PS50110">
    <property type="entry name" value="RESPONSE_REGULATORY"/>
    <property type="match status" value="1"/>
</dbReference>
<dbReference type="PANTHER" id="PTHR37299:SF1">
    <property type="entry name" value="STAGE 0 SPORULATION PROTEIN A HOMOLOG"/>
    <property type="match status" value="1"/>
</dbReference>
<dbReference type="PANTHER" id="PTHR37299">
    <property type="entry name" value="TRANSCRIPTIONAL REGULATOR-RELATED"/>
    <property type="match status" value="1"/>
</dbReference>
<dbReference type="Gene3D" id="2.40.50.1020">
    <property type="entry name" value="LytTr DNA-binding domain"/>
    <property type="match status" value="1"/>
</dbReference>
<dbReference type="GO" id="GO:0000156">
    <property type="term" value="F:phosphorelay response regulator activity"/>
    <property type="evidence" value="ECO:0007669"/>
    <property type="project" value="InterPro"/>
</dbReference>
<keyword evidence="1" id="KW-0597">Phosphoprotein</keyword>
<dbReference type="PROSITE" id="PS50930">
    <property type="entry name" value="HTH_LYTTR"/>
    <property type="match status" value="1"/>
</dbReference>
<organism evidence="4 5">
    <name type="scientific">Candidatus Desulfatibia vada</name>
    <dbReference type="NCBI Taxonomy" id="2841696"/>
    <lineage>
        <taxon>Bacteria</taxon>
        <taxon>Pseudomonadati</taxon>
        <taxon>Thermodesulfobacteriota</taxon>
        <taxon>Desulfobacteria</taxon>
        <taxon>Desulfobacterales</taxon>
        <taxon>Desulfobacterales incertae sedis</taxon>
        <taxon>Candidatus Desulfatibia</taxon>
    </lineage>
</organism>
<evidence type="ECO:0000259" key="2">
    <source>
        <dbReference type="PROSITE" id="PS50110"/>
    </source>
</evidence>
<dbReference type="Proteomes" id="UP000605201">
    <property type="component" value="Unassembled WGS sequence"/>
</dbReference>
<dbReference type="InterPro" id="IPR011006">
    <property type="entry name" value="CheY-like_superfamily"/>
</dbReference>
<feature type="domain" description="Response regulatory" evidence="2">
    <location>
        <begin position="5"/>
        <end position="117"/>
    </location>
</feature>
<dbReference type="InterPro" id="IPR046947">
    <property type="entry name" value="LytR-like"/>
</dbReference>
<dbReference type="GO" id="GO:0003677">
    <property type="term" value="F:DNA binding"/>
    <property type="evidence" value="ECO:0007669"/>
    <property type="project" value="InterPro"/>
</dbReference>
<comment type="caution">
    <text evidence="4">The sequence shown here is derived from an EMBL/GenBank/DDBJ whole genome shotgun (WGS) entry which is preliminary data.</text>
</comment>
<evidence type="ECO:0000256" key="1">
    <source>
        <dbReference type="PROSITE-ProRule" id="PRU00169"/>
    </source>
</evidence>
<dbReference type="EMBL" id="JACNIG010000145">
    <property type="protein sequence ID" value="MBC8431472.1"/>
    <property type="molecule type" value="Genomic_DNA"/>
</dbReference>
<dbReference type="Pfam" id="PF04397">
    <property type="entry name" value="LytTR"/>
    <property type="match status" value="1"/>
</dbReference>
<evidence type="ECO:0000313" key="4">
    <source>
        <dbReference type="EMBL" id="MBC8431472.1"/>
    </source>
</evidence>
<accession>A0A8J6P1L5</accession>
<protein>
    <submittedName>
        <fullName evidence="4">Response regulator transcription factor</fullName>
    </submittedName>
</protein>
<dbReference type="AlphaFoldDB" id="A0A8J6P1L5"/>
<evidence type="ECO:0000259" key="3">
    <source>
        <dbReference type="PROSITE" id="PS50930"/>
    </source>
</evidence>
<reference evidence="4 5" key="1">
    <citation type="submission" date="2020-08" db="EMBL/GenBank/DDBJ databases">
        <title>Bridging the membrane lipid divide: bacteria of the FCB group superphylum have the potential to synthesize archaeal ether lipids.</title>
        <authorList>
            <person name="Villanueva L."/>
            <person name="Von Meijenfeldt F.A.B."/>
            <person name="Westbye A.B."/>
            <person name="Yadav S."/>
            <person name="Hopmans E.C."/>
            <person name="Dutilh B.E."/>
            <person name="Sinninghe Damste J.S."/>
        </authorList>
    </citation>
    <scope>NUCLEOTIDE SEQUENCE [LARGE SCALE GENOMIC DNA]</scope>
    <source>
        <strain evidence="4">NIOZ-UU17</strain>
    </source>
</reference>
<feature type="modified residue" description="4-aspartylphosphate" evidence="1">
    <location>
        <position position="57"/>
    </location>
</feature>
<dbReference type="InterPro" id="IPR001789">
    <property type="entry name" value="Sig_transdc_resp-reg_receiver"/>
</dbReference>
<feature type="domain" description="HTH LytTR-type" evidence="3">
    <location>
        <begin position="152"/>
        <end position="254"/>
    </location>
</feature>
<dbReference type="SUPFAM" id="SSF52172">
    <property type="entry name" value="CheY-like"/>
    <property type="match status" value="1"/>
</dbReference>
<name>A0A8J6P1L5_9BACT</name>
<dbReference type="InterPro" id="IPR007492">
    <property type="entry name" value="LytTR_DNA-bd_dom"/>
</dbReference>
<dbReference type="SMART" id="SM00850">
    <property type="entry name" value="LytTR"/>
    <property type="match status" value="1"/>
</dbReference>
<gene>
    <name evidence="4" type="ORF">H8D96_06090</name>
</gene>
<dbReference type="Gene3D" id="3.40.50.2300">
    <property type="match status" value="1"/>
</dbReference>
<evidence type="ECO:0000313" key="5">
    <source>
        <dbReference type="Proteomes" id="UP000605201"/>
    </source>
</evidence>
<sequence>MNHHRAVIADDEEILIQGLRIMLDRLWPELEICGEAQTGKEALALIEKTTPDIAFLDIKMPGLSGIQVAKKIYNTCKIVFITAYDHYAVEAFESEAVDYLLKPVTDSRLENTIARLKSHLKSKPDHSGLEIKMKKIIQVLENRDVPERLRLIKVKTGEELRFVPVSEVLFFKAEDKYSVVQTAQKEFLIKTPIKELEKELDPDQFWRVHRSSIVNIEKIKLIKRSFTNQMMIAFEHTDQTISVSRSCEHLFKQM</sequence>